<comment type="caution">
    <text evidence="1">The sequence shown here is derived from an EMBL/GenBank/DDBJ whole genome shotgun (WGS) entry which is preliminary data.</text>
</comment>
<dbReference type="Proteomes" id="UP000033924">
    <property type="component" value="Unassembled WGS sequence"/>
</dbReference>
<dbReference type="EMBL" id="JXNU01000003">
    <property type="protein sequence ID" value="KKF37063.1"/>
    <property type="molecule type" value="Genomic_DNA"/>
</dbReference>
<evidence type="ECO:0000313" key="2">
    <source>
        <dbReference type="Proteomes" id="UP000033924"/>
    </source>
</evidence>
<dbReference type="PATRIC" id="fig|65700.7.peg.4750"/>
<dbReference type="RefSeq" id="WP_020323013.1">
    <property type="nucleotide sequence ID" value="NZ_CP089932.1"/>
</dbReference>
<dbReference type="AlphaFoldDB" id="A0A0M2KIK3"/>
<protein>
    <submittedName>
        <fullName evidence="1">Uncharacterized protein</fullName>
    </submittedName>
</protein>
<keyword evidence="2" id="KW-1185">Reference proteome</keyword>
<gene>
    <name evidence="1" type="ORF">SY86_19135</name>
</gene>
<evidence type="ECO:0000313" key="1">
    <source>
        <dbReference type="EMBL" id="KKF37063.1"/>
    </source>
</evidence>
<organism evidence="1 2">
    <name type="scientific">Erwinia tracheiphila</name>
    <dbReference type="NCBI Taxonomy" id="65700"/>
    <lineage>
        <taxon>Bacteria</taxon>
        <taxon>Pseudomonadati</taxon>
        <taxon>Pseudomonadota</taxon>
        <taxon>Gammaproteobacteria</taxon>
        <taxon>Enterobacterales</taxon>
        <taxon>Erwiniaceae</taxon>
        <taxon>Erwinia</taxon>
    </lineage>
</organism>
<reference evidence="1 2" key="1">
    <citation type="submission" date="2015-01" db="EMBL/GenBank/DDBJ databases">
        <title>Erwinia tracheiphila.</title>
        <authorList>
            <person name="Shapiro L.R."/>
        </authorList>
    </citation>
    <scope>NUCLEOTIDE SEQUENCE [LARGE SCALE GENOMIC DNA]</scope>
    <source>
        <strain evidence="1 2">BuffGH</strain>
    </source>
</reference>
<proteinExistence type="predicted"/>
<sequence length="120" mass="13346">MLQKIDALTGQALFRLWGLDDWPLIDGDYLLYDGCVLIALIRQHGFIDAHIAAKPGRRHISRRASLEVISMLGDTPIRLIIKQGNGALNLAKKLGFVDHGLQTLNLINGGPTVCHILWRK</sequence>
<accession>A0A0M2KIK3</accession>
<name>A0A0M2KIK3_9GAMM</name>